<dbReference type="InterPro" id="IPR014729">
    <property type="entry name" value="Rossmann-like_a/b/a_fold"/>
</dbReference>
<dbReference type="EMBL" id="CP107052">
    <property type="protein sequence ID" value="UYH50942.1"/>
    <property type="molecule type" value="Genomic_DNA"/>
</dbReference>
<comment type="cofactor">
    <cofactor evidence="2">
        <name>FAD</name>
        <dbReference type="ChEBI" id="CHEBI:57692"/>
    </cofactor>
</comment>
<evidence type="ECO:0000259" key="7">
    <source>
        <dbReference type="PROSITE" id="PS51645"/>
    </source>
</evidence>
<comment type="similarity">
    <text evidence="6">Belongs to the DNA photolyase family.</text>
</comment>
<reference evidence="8" key="1">
    <citation type="submission" date="2022-10" db="EMBL/GenBank/DDBJ databases">
        <title>Candidatus Kirkpatrella diaphorinas gen. nov., sp. nov., an uncultured endosymbiont identified in a population of Diaphorina citri from Hawaii.</title>
        <authorList>
            <person name="Henry E.M."/>
            <person name="Carlson C.R."/>
            <person name="Kuo Y.-W."/>
        </authorList>
    </citation>
    <scope>NUCLEOTIDE SEQUENCE</scope>
    <source>
        <strain evidence="8">CADCRV1</strain>
    </source>
</reference>
<dbReference type="PANTHER" id="PTHR11455">
    <property type="entry name" value="CRYPTOCHROME"/>
    <property type="match status" value="1"/>
</dbReference>
<dbReference type="PANTHER" id="PTHR11455:SF9">
    <property type="entry name" value="CRYPTOCHROME CIRCADIAN CLOCK 5 ISOFORM X1"/>
    <property type="match status" value="1"/>
</dbReference>
<dbReference type="InterPro" id="IPR036134">
    <property type="entry name" value="Crypto/Photolyase_FAD-like_sf"/>
</dbReference>
<dbReference type="InterPro" id="IPR002081">
    <property type="entry name" value="Cryptochrome/DNA_photolyase_1"/>
</dbReference>
<evidence type="ECO:0000256" key="6">
    <source>
        <dbReference type="RuleBase" id="RU004182"/>
    </source>
</evidence>
<evidence type="ECO:0000313" key="8">
    <source>
        <dbReference type="EMBL" id="UYH50942.1"/>
    </source>
</evidence>
<dbReference type="Gene3D" id="1.25.40.80">
    <property type="match status" value="1"/>
</dbReference>
<evidence type="ECO:0000256" key="5">
    <source>
        <dbReference type="ARBA" id="ARBA00022991"/>
    </source>
</evidence>
<dbReference type="InterPro" id="IPR006050">
    <property type="entry name" value="DNA_photolyase_N"/>
</dbReference>
<dbReference type="Pfam" id="PF03441">
    <property type="entry name" value="FAD_binding_7"/>
    <property type="match status" value="1"/>
</dbReference>
<gene>
    <name evidence="8" type="ORF">N5W20_07525</name>
</gene>
<dbReference type="PROSITE" id="PS00394">
    <property type="entry name" value="DNA_PHOTOLYASES_1_1"/>
    <property type="match status" value="1"/>
</dbReference>
<keyword evidence="4 6" id="KW-0274">FAD</keyword>
<dbReference type="Proteomes" id="UP001163831">
    <property type="component" value="Chromosome"/>
</dbReference>
<dbReference type="PROSITE" id="PS51645">
    <property type="entry name" value="PHR_CRY_ALPHA_BETA"/>
    <property type="match status" value="1"/>
</dbReference>
<proteinExistence type="inferred from homology"/>
<evidence type="ECO:0000313" key="9">
    <source>
        <dbReference type="Proteomes" id="UP001163831"/>
    </source>
</evidence>
<dbReference type="RefSeq" id="WP_319806535.1">
    <property type="nucleotide sequence ID" value="NZ_CP107052.1"/>
</dbReference>
<feature type="domain" description="Photolyase/cryptochrome alpha/beta" evidence="7">
    <location>
        <begin position="2"/>
        <end position="130"/>
    </location>
</feature>
<dbReference type="InterPro" id="IPR018394">
    <property type="entry name" value="DNA_photolyase_1_CS_C"/>
</dbReference>
<evidence type="ECO:0000256" key="4">
    <source>
        <dbReference type="ARBA" id="ARBA00022827"/>
    </source>
</evidence>
<dbReference type="Gene3D" id="3.40.50.620">
    <property type="entry name" value="HUPs"/>
    <property type="match status" value="1"/>
</dbReference>
<name>A0ABY6GHF2_9PROT</name>
<dbReference type="Pfam" id="PF00875">
    <property type="entry name" value="DNA_photolyase"/>
    <property type="match status" value="1"/>
</dbReference>
<keyword evidence="5 6" id="KW-0157">Chromophore</keyword>
<sequence>MARSMVLFRDDLRLADHPALSEACKDKRDIICLLMLDKGPKIRPMGGAARWWLHGAIASLRASLRQHKGDLLIVEGDAREIVPQLARHFEISDVYAHYRYGPAERDIDASIGKALGRDDIGFHQYHAAVLCPPETIKNGAGQAFKVFSAFWRAMQAGAPIHPPLPPPAHIAFVADPKLPRDVEAFDESTLLPTRPDWAKPIAKVWTPGEEAGLEILRDFTEHGLADYNAKRNFPSIEATSRLSPYLRFGHVSPRQIFHAIADKRNRGKARFQSEIAWRDFAIYNLLHSPDMTTTNLRPQFNNMAWRHEPKMIRLWQKGQTGIPIVDAGMRQLWQTGWMHNRVRMIVGSFLTKHLLTKWQEGEAWFWDTLVDADAASNAMNWQWVAGSGIDAAPYFRILNPVLQGEKFDGQGDYVRHFVPEIAKLPDAYIQHPWDAPEDVLEKAQITLGKDYPKPCIDIKEGRARAMKAFEDL</sequence>
<comment type="cofactor">
    <cofactor evidence="1">
        <name>(6R)-5,10-methylene-5,6,7,8-tetrahydrofolate</name>
        <dbReference type="ChEBI" id="CHEBI:15636"/>
    </cofactor>
</comment>
<evidence type="ECO:0000256" key="3">
    <source>
        <dbReference type="ARBA" id="ARBA00022630"/>
    </source>
</evidence>
<protein>
    <submittedName>
        <fullName evidence="8">DNA photolyase family protein</fullName>
    </submittedName>
</protein>
<evidence type="ECO:0000256" key="1">
    <source>
        <dbReference type="ARBA" id="ARBA00001932"/>
    </source>
</evidence>
<accession>A0ABY6GHF2</accession>
<dbReference type="PRINTS" id="PR00147">
    <property type="entry name" value="DNAPHOTLYASE"/>
</dbReference>
<evidence type="ECO:0000256" key="2">
    <source>
        <dbReference type="ARBA" id="ARBA00001974"/>
    </source>
</evidence>
<keyword evidence="9" id="KW-1185">Reference proteome</keyword>
<dbReference type="InterPro" id="IPR036155">
    <property type="entry name" value="Crypto/Photolyase_N_sf"/>
</dbReference>
<dbReference type="SUPFAM" id="SSF52425">
    <property type="entry name" value="Cryptochrome/photolyase, N-terminal domain"/>
    <property type="match status" value="1"/>
</dbReference>
<keyword evidence="3 6" id="KW-0285">Flavoprotein</keyword>
<dbReference type="InterPro" id="IPR005101">
    <property type="entry name" value="Cryptochr/Photolyase_FAD-bd"/>
</dbReference>
<dbReference type="SUPFAM" id="SSF48173">
    <property type="entry name" value="Cryptochrome/photolyase FAD-binding domain"/>
    <property type="match status" value="1"/>
</dbReference>
<dbReference type="Gene3D" id="1.10.579.10">
    <property type="entry name" value="DNA Cyclobutane Dipyrimidine Photolyase, subunit A, domain 3"/>
    <property type="match status" value="1"/>
</dbReference>
<organism evidence="8 9">
    <name type="scientific">Candidatus Kirkpatrickella diaphorinae</name>
    <dbReference type="NCBI Taxonomy" id="2984322"/>
    <lineage>
        <taxon>Bacteria</taxon>
        <taxon>Pseudomonadati</taxon>
        <taxon>Pseudomonadota</taxon>
        <taxon>Alphaproteobacteria</taxon>
        <taxon>Acetobacterales</taxon>
        <taxon>Acetobacteraceae</taxon>
        <taxon>Candidatus Kirkpatrickella</taxon>
    </lineage>
</organism>